<name>A0A6I5MZY8_9BIFI</name>
<evidence type="ECO:0000256" key="1">
    <source>
        <dbReference type="SAM" id="Phobius"/>
    </source>
</evidence>
<evidence type="ECO:0000313" key="2">
    <source>
        <dbReference type="EMBL" id="NEG69837.1"/>
    </source>
</evidence>
<dbReference type="AlphaFoldDB" id="A0A6I5MZY8"/>
<keyword evidence="1" id="KW-1133">Transmembrane helix</keyword>
<comment type="caution">
    <text evidence="2">The sequence shown here is derived from an EMBL/GenBank/DDBJ whole genome shotgun (WGS) entry which is preliminary data.</text>
</comment>
<gene>
    <name evidence="2" type="ORF">F6S87_04310</name>
</gene>
<dbReference type="NCBIfam" id="TIGR03816">
    <property type="entry name" value="tadE_like_DECH"/>
    <property type="match status" value="1"/>
</dbReference>
<organism evidence="2 3">
    <name type="scientific">Bifidobacterium choloepi</name>
    <dbReference type="NCBI Taxonomy" id="2614131"/>
    <lineage>
        <taxon>Bacteria</taxon>
        <taxon>Bacillati</taxon>
        <taxon>Actinomycetota</taxon>
        <taxon>Actinomycetes</taxon>
        <taxon>Bifidobacteriales</taxon>
        <taxon>Bifidobacteriaceae</taxon>
        <taxon>Bifidobacterium</taxon>
    </lineage>
</organism>
<dbReference type="InterPro" id="IPR021202">
    <property type="entry name" value="Rv3654c-like"/>
</dbReference>
<keyword evidence="1" id="KW-0472">Membrane</keyword>
<keyword evidence="3" id="KW-1185">Reference proteome</keyword>
<evidence type="ECO:0000313" key="3">
    <source>
        <dbReference type="Proteomes" id="UP000469292"/>
    </source>
</evidence>
<dbReference type="EMBL" id="VYSG01000001">
    <property type="protein sequence ID" value="NEG69837.1"/>
    <property type="molecule type" value="Genomic_DNA"/>
</dbReference>
<proteinExistence type="predicted"/>
<keyword evidence="1" id="KW-0812">Transmembrane</keyword>
<reference evidence="2 3" key="1">
    <citation type="submission" date="2019-09" db="EMBL/GenBank/DDBJ databases">
        <title>Phylogenetic characterization of a novel taxon of the genus Bifidobacterium: Bifidobacterium choloepi sp. nov.</title>
        <authorList>
            <person name="Modesto M."/>
            <person name="Satti M."/>
        </authorList>
    </citation>
    <scope>NUCLEOTIDE SEQUENCE [LARGE SCALE GENOMIC DNA]</scope>
    <source>
        <strain evidence="2 3">BRDM6</strain>
    </source>
</reference>
<accession>A0A6I5MZY8</accession>
<dbReference type="Proteomes" id="UP000469292">
    <property type="component" value="Unassembled WGS sequence"/>
</dbReference>
<feature type="transmembrane region" description="Helical" evidence="1">
    <location>
        <begin position="12"/>
        <end position="37"/>
    </location>
</feature>
<sequence length="119" mass="11633">MGDRHDDEGTITVVGVALVAAVGLLLTVLAAGADILLCQHRARTAADLAAIAGATAVLGGASSSAGCLAAQRTTQANGAEQTECVVEDGDVQVGVQVATGIPLLANANAMSRAGPVPCQ</sequence>
<dbReference type="RefSeq" id="WP_163227364.1">
    <property type="nucleotide sequence ID" value="NZ_VYSG01000001.1"/>
</dbReference>
<protein>
    <submittedName>
        <fullName evidence="2">Pilus assembly protein TadE</fullName>
    </submittedName>
</protein>